<keyword evidence="2" id="KW-0560">Oxidoreductase</keyword>
<dbReference type="InterPro" id="IPR002347">
    <property type="entry name" value="SDR_fam"/>
</dbReference>
<sequence length="329" mass="35063">MTKTTKVAMTAGRPPSRCLQALRLALTLLAAALHSALGVVKSTYRLLRPQPAKSLAGEVVLVTGAGRGIGRRVALEFWAQGCTVVCVDGDEASSQLTARDINERHRRRLAAAGCALAEGSGPAHAYSCDVRDRDQVAQLARRVLGDLGRVDILVNNARVMPTLQAPPSEVVDDVNLHLLSHFWTLLAFLPGMVQRRHGHVVAISCVAGLRGLADKGQHSASKHAVTGNRESRLRTKAASSSLLDVCSVFNVCRPPGCRSRGAAAGPTARQAHLRAPLPAAPGAARPQVLLVRTLIRNMSWFSVPPLSLSVPGLCTATFSALLNEFYHIQ</sequence>
<dbReference type="Proteomes" id="UP001148838">
    <property type="component" value="Unassembled WGS sequence"/>
</dbReference>
<dbReference type="SUPFAM" id="SSF51735">
    <property type="entry name" value="NAD(P)-binding Rossmann-fold domains"/>
    <property type="match status" value="1"/>
</dbReference>
<evidence type="ECO:0000313" key="3">
    <source>
        <dbReference type="EMBL" id="KAJ4426059.1"/>
    </source>
</evidence>
<evidence type="ECO:0000313" key="4">
    <source>
        <dbReference type="Proteomes" id="UP001148838"/>
    </source>
</evidence>
<protein>
    <submittedName>
        <fullName evidence="3">Uncharacterized protein</fullName>
    </submittedName>
</protein>
<dbReference type="PANTHER" id="PTHR24322:SF736">
    <property type="entry name" value="RETINOL DEHYDROGENASE 10"/>
    <property type="match status" value="1"/>
</dbReference>
<dbReference type="Gene3D" id="3.40.50.720">
    <property type="entry name" value="NAD(P)-binding Rossmann-like Domain"/>
    <property type="match status" value="1"/>
</dbReference>
<gene>
    <name evidence="3" type="ORF">ANN_27686</name>
</gene>
<dbReference type="EMBL" id="JAJSOF020000041">
    <property type="protein sequence ID" value="KAJ4426059.1"/>
    <property type="molecule type" value="Genomic_DNA"/>
</dbReference>
<keyword evidence="4" id="KW-1185">Reference proteome</keyword>
<dbReference type="PRINTS" id="PR00081">
    <property type="entry name" value="GDHRDH"/>
</dbReference>
<dbReference type="PANTHER" id="PTHR24322">
    <property type="entry name" value="PKSB"/>
    <property type="match status" value="1"/>
</dbReference>
<organism evidence="3 4">
    <name type="scientific">Periplaneta americana</name>
    <name type="common">American cockroach</name>
    <name type="synonym">Blatta americana</name>
    <dbReference type="NCBI Taxonomy" id="6978"/>
    <lineage>
        <taxon>Eukaryota</taxon>
        <taxon>Metazoa</taxon>
        <taxon>Ecdysozoa</taxon>
        <taxon>Arthropoda</taxon>
        <taxon>Hexapoda</taxon>
        <taxon>Insecta</taxon>
        <taxon>Pterygota</taxon>
        <taxon>Neoptera</taxon>
        <taxon>Polyneoptera</taxon>
        <taxon>Dictyoptera</taxon>
        <taxon>Blattodea</taxon>
        <taxon>Blattoidea</taxon>
        <taxon>Blattidae</taxon>
        <taxon>Blattinae</taxon>
        <taxon>Periplaneta</taxon>
    </lineage>
</organism>
<accession>A0ABQ8RWH6</accession>
<evidence type="ECO:0000256" key="1">
    <source>
        <dbReference type="ARBA" id="ARBA00006484"/>
    </source>
</evidence>
<comment type="caution">
    <text evidence="3">The sequence shown here is derived from an EMBL/GenBank/DDBJ whole genome shotgun (WGS) entry which is preliminary data.</text>
</comment>
<evidence type="ECO:0000256" key="2">
    <source>
        <dbReference type="ARBA" id="ARBA00023002"/>
    </source>
</evidence>
<reference evidence="3 4" key="1">
    <citation type="journal article" date="2022" name="Allergy">
        <title>Genome assembly and annotation of Periplaneta americana reveal a comprehensive cockroach allergen profile.</title>
        <authorList>
            <person name="Wang L."/>
            <person name="Xiong Q."/>
            <person name="Saelim N."/>
            <person name="Wang L."/>
            <person name="Nong W."/>
            <person name="Wan A.T."/>
            <person name="Shi M."/>
            <person name="Liu X."/>
            <person name="Cao Q."/>
            <person name="Hui J.H.L."/>
            <person name="Sookrung N."/>
            <person name="Leung T.F."/>
            <person name="Tungtrongchitr A."/>
            <person name="Tsui S.K.W."/>
        </authorList>
    </citation>
    <scope>NUCLEOTIDE SEQUENCE [LARGE SCALE GENOMIC DNA]</scope>
    <source>
        <strain evidence="3">PWHHKU_190912</strain>
    </source>
</reference>
<proteinExistence type="inferred from homology"/>
<comment type="similarity">
    <text evidence="1">Belongs to the short-chain dehydrogenases/reductases (SDR) family.</text>
</comment>
<dbReference type="Pfam" id="PF00106">
    <property type="entry name" value="adh_short"/>
    <property type="match status" value="1"/>
</dbReference>
<dbReference type="InterPro" id="IPR036291">
    <property type="entry name" value="NAD(P)-bd_dom_sf"/>
</dbReference>
<name>A0ABQ8RWH6_PERAM</name>